<evidence type="ECO:0000256" key="1">
    <source>
        <dbReference type="ARBA" id="ARBA00007553"/>
    </source>
</evidence>
<evidence type="ECO:0000313" key="4">
    <source>
        <dbReference type="Proteomes" id="UP000199545"/>
    </source>
</evidence>
<dbReference type="InterPro" id="IPR015510">
    <property type="entry name" value="PGRP"/>
</dbReference>
<dbReference type="InterPro" id="IPR006619">
    <property type="entry name" value="PGRP_domain_met/bac"/>
</dbReference>
<dbReference type="PANTHER" id="PTHR11022:SF41">
    <property type="entry name" value="PEPTIDOGLYCAN-RECOGNITION PROTEIN LC-RELATED"/>
    <property type="match status" value="1"/>
</dbReference>
<organism evidence="3 4">
    <name type="scientific">Thermoflavimicrobium dichotomicum</name>
    <dbReference type="NCBI Taxonomy" id="46223"/>
    <lineage>
        <taxon>Bacteria</taxon>
        <taxon>Bacillati</taxon>
        <taxon>Bacillota</taxon>
        <taxon>Bacilli</taxon>
        <taxon>Bacillales</taxon>
        <taxon>Thermoactinomycetaceae</taxon>
        <taxon>Thermoflavimicrobium</taxon>
    </lineage>
</organism>
<dbReference type="InterPro" id="IPR002502">
    <property type="entry name" value="Amidase_domain"/>
</dbReference>
<dbReference type="CDD" id="cd06583">
    <property type="entry name" value="PGRP"/>
    <property type="match status" value="1"/>
</dbReference>
<dbReference type="OrthoDB" id="2501497at2"/>
<dbReference type="SMART" id="SM00701">
    <property type="entry name" value="PGRP"/>
    <property type="match status" value="1"/>
</dbReference>
<keyword evidence="4" id="KW-1185">Reference proteome</keyword>
<sequence>MVVHHTDTPNDDPNPAARVRSIYYYHTVTRGWGDIGYNAIIGSDGRIYEGRHGKDGEVLSNGVVGGHAYSFNYGTFGVSMMGNYDEKPLPESMRNSLINILTYVADLNNIDPTAQKDYVRDYSYSDPNVPKTDPALPTLTGHGLLPRASTDCPGTYIKNDLPNLRTIIKSKLQPPSVIVDNNATGNSITGSWTLSTISPQRYGANYHYSSKGTGQDLYTWNFSLPVSGSYRVSVWYPAGTNNATNAPYLLYTKNGVVTKTVNQTINGGKWVQLGTYEFNSGTNKISLSDKADNLVIADAIKLEYVP</sequence>
<dbReference type="GO" id="GO:0008745">
    <property type="term" value="F:N-acetylmuramoyl-L-alanine amidase activity"/>
    <property type="evidence" value="ECO:0007669"/>
    <property type="project" value="InterPro"/>
</dbReference>
<gene>
    <name evidence="3" type="ORF">SAMN05421852_11075</name>
</gene>
<dbReference type="AlphaFoldDB" id="A0A1I3RKG2"/>
<evidence type="ECO:0000259" key="2">
    <source>
        <dbReference type="SMART" id="SM00701"/>
    </source>
</evidence>
<dbReference type="GO" id="GO:0008270">
    <property type="term" value="F:zinc ion binding"/>
    <property type="evidence" value="ECO:0007669"/>
    <property type="project" value="InterPro"/>
</dbReference>
<dbReference type="Pfam" id="PF01510">
    <property type="entry name" value="Amidase_2"/>
    <property type="match status" value="1"/>
</dbReference>
<dbReference type="EMBL" id="FORR01000010">
    <property type="protein sequence ID" value="SFJ46738.1"/>
    <property type="molecule type" value="Genomic_DNA"/>
</dbReference>
<dbReference type="InterPro" id="IPR033803">
    <property type="entry name" value="CBD-like_Golvesin-Xly"/>
</dbReference>
<dbReference type="InterPro" id="IPR036505">
    <property type="entry name" value="Amidase/PGRP_sf"/>
</dbReference>
<protein>
    <submittedName>
        <fullName evidence="3">N-acetylmuramoyl-L-alanine amidase</fullName>
    </submittedName>
</protein>
<dbReference type="Pfam" id="PF25275">
    <property type="entry name" value="Golvesin_C"/>
    <property type="match status" value="1"/>
</dbReference>
<dbReference type="SUPFAM" id="SSF55846">
    <property type="entry name" value="N-acetylmuramoyl-L-alanine amidase-like"/>
    <property type="match status" value="1"/>
</dbReference>
<reference evidence="3 4" key="1">
    <citation type="submission" date="2016-10" db="EMBL/GenBank/DDBJ databases">
        <authorList>
            <person name="de Groot N.N."/>
        </authorList>
    </citation>
    <scope>NUCLEOTIDE SEQUENCE [LARGE SCALE GENOMIC DNA]</scope>
    <source>
        <strain evidence="3 4">DSM 44778</strain>
    </source>
</reference>
<comment type="similarity">
    <text evidence="1">Belongs to the N-acetylmuramoyl-L-alanine amidase 2 family.</text>
</comment>
<feature type="domain" description="Peptidoglycan recognition protein family" evidence="2">
    <location>
        <begin position="1"/>
        <end position="123"/>
    </location>
</feature>
<dbReference type="STRING" id="46223.SAMN05421852_11075"/>
<accession>A0A1I3RKG2</accession>
<dbReference type="GO" id="GO:0009253">
    <property type="term" value="P:peptidoglycan catabolic process"/>
    <property type="evidence" value="ECO:0007669"/>
    <property type="project" value="InterPro"/>
</dbReference>
<dbReference type="Gene3D" id="2.60.120.260">
    <property type="entry name" value="Galactose-binding domain-like"/>
    <property type="match status" value="1"/>
</dbReference>
<dbReference type="PANTHER" id="PTHR11022">
    <property type="entry name" value="PEPTIDOGLYCAN RECOGNITION PROTEIN"/>
    <property type="match status" value="1"/>
</dbReference>
<evidence type="ECO:0000313" key="3">
    <source>
        <dbReference type="EMBL" id="SFJ46738.1"/>
    </source>
</evidence>
<dbReference type="Proteomes" id="UP000199545">
    <property type="component" value="Unassembled WGS sequence"/>
</dbReference>
<proteinExistence type="inferred from homology"/>
<dbReference type="CDD" id="cd14488">
    <property type="entry name" value="CBM6-CBM35-CBM36_like_2"/>
    <property type="match status" value="1"/>
</dbReference>
<name>A0A1I3RKG2_9BACL</name>
<dbReference type="Gene3D" id="3.40.80.10">
    <property type="entry name" value="Peptidoglycan recognition protein-like"/>
    <property type="match status" value="1"/>
</dbReference>